<feature type="compositionally biased region" description="Acidic residues" evidence="1">
    <location>
        <begin position="121"/>
        <end position="132"/>
    </location>
</feature>
<evidence type="ECO:0000256" key="1">
    <source>
        <dbReference type="SAM" id="MobiDB-lite"/>
    </source>
</evidence>
<sequence>MRDKFGKGFSLGDQFFHDEHFEGHHHLKEGGYRRKKHHHGAKTFRRGRAIEFLNRLHVKRATLKQQLAAPELQSINHVLVGELKAIEMVINEFTQLFDIHEEEIEQYDSLTDGKDKSGEESATEDEETQSDQ</sequence>
<gene>
    <name evidence="2" type="ORF">GY4MC1_3572</name>
</gene>
<accession>A0A7U4DML9</accession>
<dbReference type="KEGG" id="gmc:GY4MC1_3572"/>
<protein>
    <submittedName>
        <fullName evidence="2">Uncharacterized protein</fullName>
    </submittedName>
</protein>
<proteinExistence type="predicted"/>
<feature type="region of interest" description="Disordered" evidence="1">
    <location>
        <begin position="107"/>
        <end position="132"/>
    </location>
</feature>
<evidence type="ECO:0000313" key="2">
    <source>
        <dbReference type="EMBL" id="ADP76213.1"/>
    </source>
</evidence>
<reference evidence="2" key="1">
    <citation type="submission" date="2010-10" db="EMBL/GenBank/DDBJ databases">
        <title>Complete sequence of chromosome of Geobacillus sp. Y4.1MC1.</title>
        <authorList>
            <consortium name="US DOE Joint Genome Institute"/>
            <person name="Lucas S."/>
            <person name="Copeland A."/>
            <person name="Lapidus A."/>
            <person name="Cheng J.-F."/>
            <person name="Bruce D."/>
            <person name="Goodwin L."/>
            <person name="Pitluck S."/>
            <person name="Chertkov O."/>
            <person name="Zhang X."/>
            <person name="Detter J.C."/>
            <person name="Han C."/>
            <person name="Tapia R."/>
            <person name="Land M."/>
            <person name="Hauser L."/>
            <person name="Jeffries C."/>
            <person name="Kyrpides N."/>
            <person name="Ivanova N."/>
            <person name="Ovchinnikova G."/>
            <person name="Brumm P."/>
            <person name="Mead D."/>
            <person name="Woyke T."/>
        </authorList>
    </citation>
    <scope>NUCLEOTIDE SEQUENCE [LARGE SCALE GENOMIC DNA]</scope>
    <source>
        <strain evidence="2">Y4.1MC1</strain>
    </source>
</reference>
<dbReference type="AlphaFoldDB" id="A0A7U4DML9"/>
<name>A0A7U4DML9_GEOS0</name>
<organism evidence="2">
    <name type="scientific">Geobacillus sp. (strain Y4.1MC1)</name>
    <dbReference type="NCBI Taxonomy" id="581103"/>
    <lineage>
        <taxon>Bacteria</taxon>
        <taxon>Bacillati</taxon>
        <taxon>Bacillota</taxon>
        <taxon>Bacilli</taxon>
        <taxon>Bacillales</taxon>
        <taxon>Anoxybacillaceae</taxon>
        <taxon>Geobacillus</taxon>
    </lineage>
</organism>
<dbReference type="EMBL" id="CP002293">
    <property type="protein sequence ID" value="ADP76213.1"/>
    <property type="molecule type" value="Genomic_DNA"/>
</dbReference>